<dbReference type="Gene3D" id="3.30.200.20">
    <property type="entry name" value="Phosphorylase Kinase, domain 1"/>
    <property type="match status" value="1"/>
</dbReference>
<dbReference type="EMBL" id="CAJNOH010013259">
    <property type="protein sequence ID" value="CAF1544055.1"/>
    <property type="molecule type" value="Genomic_DNA"/>
</dbReference>
<accession>A0A816G7D2</accession>
<reference evidence="5" key="1">
    <citation type="submission" date="2021-02" db="EMBL/GenBank/DDBJ databases">
        <authorList>
            <person name="Nowell W R."/>
        </authorList>
    </citation>
    <scope>NUCLEOTIDE SEQUENCE</scope>
</reference>
<feature type="domain" description="Protein kinase" evidence="3">
    <location>
        <begin position="1"/>
        <end position="99"/>
    </location>
</feature>
<dbReference type="InterPro" id="IPR050117">
    <property type="entry name" value="MAPK"/>
</dbReference>
<dbReference type="Proteomes" id="UP000663870">
    <property type="component" value="Unassembled WGS sequence"/>
</dbReference>
<keyword evidence="6" id="KW-1185">Reference proteome</keyword>
<feature type="non-terminal residue" evidence="5">
    <location>
        <position position="99"/>
    </location>
</feature>
<dbReference type="PANTHER" id="PTHR24055">
    <property type="entry name" value="MITOGEN-ACTIVATED PROTEIN KINASE"/>
    <property type="match status" value="1"/>
</dbReference>
<evidence type="ECO:0000256" key="1">
    <source>
        <dbReference type="ARBA" id="ARBA00022741"/>
    </source>
</evidence>
<dbReference type="Gene3D" id="1.10.510.10">
    <property type="entry name" value="Transferase(Phosphotransferase) domain 1"/>
    <property type="match status" value="1"/>
</dbReference>
<dbReference type="SUPFAM" id="SSF56112">
    <property type="entry name" value="Protein kinase-like (PK-like)"/>
    <property type="match status" value="1"/>
</dbReference>
<dbReference type="GO" id="GO:0004672">
    <property type="term" value="F:protein kinase activity"/>
    <property type="evidence" value="ECO:0007669"/>
    <property type="project" value="InterPro"/>
</dbReference>
<organism evidence="5 6">
    <name type="scientific">Rotaria sordida</name>
    <dbReference type="NCBI Taxonomy" id="392033"/>
    <lineage>
        <taxon>Eukaryota</taxon>
        <taxon>Metazoa</taxon>
        <taxon>Spiralia</taxon>
        <taxon>Gnathifera</taxon>
        <taxon>Rotifera</taxon>
        <taxon>Eurotatoria</taxon>
        <taxon>Bdelloidea</taxon>
        <taxon>Philodinida</taxon>
        <taxon>Philodinidae</taxon>
        <taxon>Rotaria</taxon>
    </lineage>
</organism>
<comment type="caution">
    <text evidence="5">The sequence shown here is derived from an EMBL/GenBank/DDBJ whole genome shotgun (WGS) entry which is preliminary data.</text>
</comment>
<dbReference type="AlphaFoldDB" id="A0A816G7D2"/>
<name>A0A816G7D2_9BILA</name>
<dbReference type="GO" id="GO:0005524">
    <property type="term" value="F:ATP binding"/>
    <property type="evidence" value="ECO:0007669"/>
    <property type="project" value="UniProtKB-KW"/>
</dbReference>
<gene>
    <name evidence="5" type="ORF">JXQ802_LOCUS57531</name>
    <name evidence="4" type="ORF">PYM288_LOCUS40930</name>
</gene>
<protein>
    <recommendedName>
        <fullName evidence="3">Protein kinase domain-containing protein</fullName>
    </recommendedName>
</protein>
<evidence type="ECO:0000313" key="4">
    <source>
        <dbReference type="EMBL" id="CAF1544055.1"/>
    </source>
</evidence>
<feature type="non-terminal residue" evidence="5">
    <location>
        <position position="1"/>
    </location>
</feature>
<dbReference type="PROSITE" id="PS50011">
    <property type="entry name" value="PROTEIN_KINASE_DOM"/>
    <property type="match status" value="1"/>
</dbReference>
<dbReference type="Pfam" id="PF00069">
    <property type="entry name" value="Pkinase"/>
    <property type="match status" value="1"/>
</dbReference>
<dbReference type="InterPro" id="IPR000719">
    <property type="entry name" value="Prot_kinase_dom"/>
</dbReference>
<dbReference type="Proteomes" id="UP000663854">
    <property type="component" value="Unassembled WGS sequence"/>
</dbReference>
<evidence type="ECO:0000313" key="6">
    <source>
        <dbReference type="Proteomes" id="UP000663870"/>
    </source>
</evidence>
<proteinExistence type="predicted"/>
<evidence type="ECO:0000259" key="3">
    <source>
        <dbReference type="PROSITE" id="PS50011"/>
    </source>
</evidence>
<keyword evidence="2" id="KW-0067">ATP-binding</keyword>
<sequence length="99" mass="11563">KKLNDFKTLYLVFNFLDYNLNQIIKRSKPLPEDHIRSIIYSIIRGLKFIHSAGIMHRDLKPANIGIDRELNVAILDFGLSRVISDGYQTGYVATRWWRA</sequence>
<evidence type="ECO:0000256" key="2">
    <source>
        <dbReference type="ARBA" id="ARBA00022840"/>
    </source>
</evidence>
<dbReference type="InterPro" id="IPR011009">
    <property type="entry name" value="Kinase-like_dom_sf"/>
</dbReference>
<keyword evidence="1" id="KW-0547">Nucleotide-binding</keyword>
<dbReference type="EMBL" id="CAJNOL010015150">
    <property type="protein sequence ID" value="CAF1670581.1"/>
    <property type="molecule type" value="Genomic_DNA"/>
</dbReference>
<evidence type="ECO:0000313" key="5">
    <source>
        <dbReference type="EMBL" id="CAF1670581.1"/>
    </source>
</evidence>